<evidence type="ECO:0000313" key="13">
    <source>
        <dbReference type="EMBL" id="TFD80440.1"/>
    </source>
</evidence>
<dbReference type="PANTHER" id="PTHR35457:SF1">
    <property type="entry name" value="HEME A SYNTHASE"/>
    <property type="match status" value="1"/>
</dbReference>
<comment type="pathway">
    <text evidence="11">Porphyrin-containing compound metabolism.</text>
</comment>
<dbReference type="InterPro" id="IPR003780">
    <property type="entry name" value="COX15/CtaA_fam"/>
</dbReference>
<evidence type="ECO:0000256" key="7">
    <source>
        <dbReference type="ARBA" id="ARBA00023004"/>
    </source>
</evidence>
<dbReference type="Pfam" id="PF02628">
    <property type="entry name" value="COX15-CtaA"/>
    <property type="match status" value="1"/>
</dbReference>
<dbReference type="GO" id="GO:0046872">
    <property type="term" value="F:metal ion binding"/>
    <property type="evidence" value="ECO:0007669"/>
    <property type="project" value="UniProtKB-KW"/>
</dbReference>
<feature type="transmembrane region" description="Helical" evidence="12">
    <location>
        <begin position="170"/>
        <end position="188"/>
    </location>
</feature>
<keyword evidence="3 12" id="KW-0812">Transmembrane</keyword>
<feature type="transmembrane region" description="Helical" evidence="12">
    <location>
        <begin position="104"/>
        <end position="124"/>
    </location>
</feature>
<dbReference type="RefSeq" id="WP_134171616.1">
    <property type="nucleotide sequence ID" value="NZ_SODI01000001.1"/>
</dbReference>
<feature type="transmembrane region" description="Helical" evidence="12">
    <location>
        <begin position="243"/>
        <end position="264"/>
    </location>
</feature>
<evidence type="ECO:0000256" key="3">
    <source>
        <dbReference type="ARBA" id="ARBA00022692"/>
    </source>
</evidence>
<evidence type="ECO:0000256" key="5">
    <source>
        <dbReference type="ARBA" id="ARBA00022989"/>
    </source>
</evidence>
<keyword evidence="7" id="KW-0408">Iron</keyword>
<dbReference type="Proteomes" id="UP000298218">
    <property type="component" value="Unassembled WGS sequence"/>
</dbReference>
<gene>
    <name evidence="13" type="ORF">E3T53_05015</name>
</gene>
<evidence type="ECO:0000256" key="6">
    <source>
        <dbReference type="ARBA" id="ARBA00023002"/>
    </source>
</evidence>
<keyword evidence="6" id="KW-0560">Oxidoreductase</keyword>
<dbReference type="GO" id="GO:0016020">
    <property type="term" value="C:membrane"/>
    <property type="evidence" value="ECO:0007669"/>
    <property type="project" value="UniProtKB-SubCell"/>
</dbReference>
<evidence type="ECO:0000313" key="14">
    <source>
        <dbReference type="Proteomes" id="UP000298218"/>
    </source>
</evidence>
<evidence type="ECO:0000256" key="8">
    <source>
        <dbReference type="ARBA" id="ARBA00023133"/>
    </source>
</evidence>
<organism evidence="13 14">
    <name type="scientific">Cryobacterium psychrophilum</name>
    <dbReference type="NCBI Taxonomy" id="41988"/>
    <lineage>
        <taxon>Bacteria</taxon>
        <taxon>Bacillati</taxon>
        <taxon>Actinomycetota</taxon>
        <taxon>Actinomycetes</taxon>
        <taxon>Micrococcales</taxon>
        <taxon>Microbacteriaceae</taxon>
        <taxon>Cryobacterium</taxon>
    </lineage>
</organism>
<proteinExistence type="predicted"/>
<comment type="caution">
    <text evidence="13">The sequence shown here is derived from an EMBL/GenBank/DDBJ whole genome shotgun (WGS) entry which is preliminary data.</text>
</comment>
<comment type="subcellular location">
    <subcellularLocation>
        <location evidence="1">Membrane</location>
        <topology evidence="1">Multi-pass membrane protein</topology>
    </subcellularLocation>
</comment>
<feature type="transmembrane region" description="Helical" evidence="12">
    <location>
        <begin position="130"/>
        <end position="150"/>
    </location>
</feature>
<feature type="transmembrane region" description="Helical" evidence="12">
    <location>
        <begin position="217"/>
        <end position="236"/>
    </location>
</feature>
<keyword evidence="10" id="KW-1015">Disulfide bond</keyword>
<dbReference type="PANTHER" id="PTHR35457">
    <property type="entry name" value="HEME A SYNTHASE"/>
    <property type="match status" value="1"/>
</dbReference>
<keyword evidence="14" id="KW-1185">Reference proteome</keyword>
<evidence type="ECO:0000256" key="11">
    <source>
        <dbReference type="ARBA" id="ARBA00023444"/>
    </source>
</evidence>
<protein>
    <submittedName>
        <fullName evidence="13">Heme A synthase</fullName>
    </submittedName>
</protein>
<reference evidence="13 14" key="1">
    <citation type="submission" date="2019-03" db="EMBL/GenBank/DDBJ databases">
        <title>Genomics of glacier-inhabiting Cryobacterium strains.</title>
        <authorList>
            <person name="Liu Q."/>
            <person name="Xin Y.-H."/>
        </authorList>
    </citation>
    <scope>NUCLEOTIDE SEQUENCE [LARGE SCALE GENOMIC DNA]</scope>
    <source>
        <strain evidence="13 14">CGMCC 1.4292</strain>
    </source>
</reference>
<keyword evidence="2" id="KW-1003">Cell membrane</keyword>
<feature type="transmembrane region" description="Helical" evidence="12">
    <location>
        <begin position="20"/>
        <end position="39"/>
    </location>
</feature>
<evidence type="ECO:0000256" key="4">
    <source>
        <dbReference type="ARBA" id="ARBA00022723"/>
    </source>
</evidence>
<dbReference type="GO" id="GO:0016491">
    <property type="term" value="F:oxidoreductase activity"/>
    <property type="evidence" value="ECO:0007669"/>
    <property type="project" value="UniProtKB-KW"/>
</dbReference>
<evidence type="ECO:0000256" key="10">
    <source>
        <dbReference type="ARBA" id="ARBA00023157"/>
    </source>
</evidence>
<evidence type="ECO:0000256" key="2">
    <source>
        <dbReference type="ARBA" id="ARBA00022475"/>
    </source>
</evidence>
<feature type="transmembrane region" description="Helical" evidence="12">
    <location>
        <begin position="71"/>
        <end position="92"/>
    </location>
</feature>
<keyword evidence="9 12" id="KW-0472">Membrane</keyword>
<evidence type="ECO:0000256" key="9">
    <source>
        <dbReference type="ARBA" id="ARBA00023136"/>
    </source>
</evidence>
<dbReference type="InterPro" id="IPR050450">
    <property type="entry name" value="COX15/CtaA_HemeA_synthase"/>
</dbReference>
<keyword evidence="5 12" id="KW-1133">Transmembrane helix</keyword>
<name>A0A4Y8KSP4_9MICO</name>
<evidence type="ECO:0000256" key="1">
    <source>
        <dbReference type="ARBA" id="ARBA00004141"/>
    </source>
</evidence>
<keyword evidence="8" id="KW-0350">Heme biosynthesis</keyword>
<keyword evidence="4" id="KW-0479">Metal-binding</keyword>
<feature type="transmembrane region" description="Helical" evidence="12">
    <location>
        <begin position="270"/>
        <end position="290"/>
    </location>
</feature>
<dbReference type="AlphaFoldDB" id="A0A4Y8KSP4"/>
<dbReference type="GO" id="GO:0006784">
    <property type="term" value="P:heme A biosynthetic process"/>
    <property type="evidence" value="ECO:0007669"/>
    <property type="project" value="InterPro"/>
</dbReference>
<dbReference type="OrthoDB" id="5241540at2"/>
<evidence type="ECO:0000256" key="12">
    <source>
        <dbReference type="SAM" id="Phobius"/>
    </source>
</evidence>
<accession>A0A4Y8KSP4</accession>
<dbReference type="EMBL" id="SOHQ01000015">
    <property type="protein sequence ID" value="TFD80440.1"/>
    <property type="molecule type" value="Genomic_DNA"/>
</dbReference>
<sequence length="317" mass="33842">MNRMSSWLPSVIDSRTRMIAWIYLVAQILLVGTGGLVRLTSSGLGCPTWPRCTADSIVNTPEMGIHGVIEFGNRLLGVALGLLAIVAFLAVVRLRRERPDLFRLTLLAGLGIPAQAVIGGISVLTQLNPYVVGFHFVISVLLVALCTAFVHRVYTGNAPRSLAVPRRVLITAYVTSVVVLVTIIVGILTTGSGPHAGDAEAPRNGLNSELLQHVHSWPAYLTLALTLTLLVFVFRARLPMRRWVALLLGVELLQIAGGLVQANLGLPPLLVGIHMVLACVLAASMTAVILHLKQTDAAGQAANNPIRTGASTRRSMS</sequence>